<dbReference type="EMBL" id="JABWUV010000001">
    <property type="protein sequence ID" value="KAF6387325.1"/>
    <property type="molecule type" value="Genomic_DNA"/>
</dbReference>
<dbReference type="AlphaFoldDB" id="A0A7J8AM47"/>
<gene>
    <name evidence="1" type="ORF">mMyoMyo1_007834</name>
</gene>
<comment type="caution">
    <text evidence="1">The sequence shown here is derived from an EMBL/GenBank/DDBJ whole genome shotgun (WGS) entry which is preliminary data.</text>
</comment>
<name>A0A7J8AM47_MYOMY</name>
<organism evidence="1 2">
    <name type="scientific">Myotis myotis</name>
    <name type="common">Greater mouse-eared bat</name>
    <name type="synonym">Vespertilio myotis</name>
    <dbReference type="NCBI Taxonomy" id="51298"/>
    <lineage>
        <taxon>Eukaryota</taxon>
        <taxon>Metazoa</taxon>
        <taxon>Chordata</taxon>
        <taxon>Craniata</taxon>
        <taxon>Vertebrata</taxon>
        <taxon>Euteleostomi</taxon>
        <taxon>Mammalia</taxon>
        <taxon>Eutheria</taxon>
        <taxon>Laurasiatheria</taxon>
        <taxon>Chiroptera</taxon>
        <taxon>Yangochiroptera</taxon>
        <taxon>Vespertilionidae</taxon>
        <taxon>Myotis</taxon>
    </lineage>
</organism>
<proteinExistence type="predicted"/>
<protein>
    <submittedName>
        <fullName evidence="1">Uncharacterized protein</fullName>
    </submittedName>
</protein>
<evidence type="ECO:0000313" key="1">
    <source>
        <dbReference type="EMBL" id="KAF6387325.1"/>
    </source>
</evidence>
<dbReference type="Proteomes" id="UP000527355">
    <property type="component" value="Unassembled WGS sequence"/>
</dbReference>
<dbReference type="VEuPathDB" id="HostDB:GeneID_118651180"/>
<sequence>MIFWEAPRPSPYSFPEGHGDGMDCGHESLHDAKVVMDDLGQGSQAVGSAGGIADNLEGVVILVMVHTHHKHGGIHRRDRDDDPLGSALHVSPSLLRGSEDTRGLHNILSTSITPLDVGGILLLEDGDGLSIDDKCPVLSLDCAFELAMSRILLEHVDHVVEVNEGVIDGDNIHFARVQSCPGDQAPNAAKSVHSNLHHRVSGLWLLAQRGGEVVSVCTVLCRWH</sequence>
<keyword evidence="2" id="KW-1185">Reference proteome</keyword>
<reference evidence="1 2" key="1">
    <citation type="journal article" date="2020" name="Nature">
        <title>Six reference-quality genomes reveal evolution of bat adaptations.</title>
        <authorList>
            <person name="Jebb D."/>
            <person name="Huang Z."/>
            <person name="Pippel M."/>
            <person name="Hughes G.M."/>
            <person name="Lavrichenko K."/>
            <person name="Devanna P."/>
            <person name="Winkler S."/>
            <person name="Jermiin L.S."/>
            <person name="Skirmuntt E.C."/>
            <person name="Katzourakis A."/>
            <person name="Burkitt-Gray L."/>
            <person name="Ray D.A."/>
            <person name="Sullivan K.A.M."/>
            <person name="Roscito J.G."/>
            <person name="Kirilenko B.M."/>
            <person name="Davalos L.M."/>
            <person name="Corthals A.P."/>
            <person name="Power M.L."/>
            <person name="Jones G."/>
            <person name="Ransome R.D."/>
            <person name="Dechmann D.K.N."/>
            <person name="Locatelli A.G."/>
            <person name="Puechmaille S.J."/>
            <person name="Fedrigo O."/>
            <person name="Jarvis E.D."/>
            <person name="Hiller M."/>
            <person name="Vernes S.C."/>
            <person name="Myers E.W."/>
            <person name="Teeling E.C."/>
        </authorList>
    </citation>
    <scope>NUCLEOTIDE SEQUENCE [LARGE SCALE GENOMIC DNA]</scope>
    <source>
        <strain evidence="1">MMyoMyo1</strain>
        <tissue evidence="1">Flight muscle</tissue>
    </source>
</reference>
<evidence type="ECO:0000313" key="2">
    <source>
        <dbReference type="Proteomes" id="UP000527355"/>
    </source>
</evidence>
<accession>A0A7J8AM47</accession>